<gene>
    <name evidence="1" type="ordered locus">GYO_2290</name>
</gene>
<dbReference type="KEGG" id="bst:GYO_2290"/>
<sequence>MKRQEYNSCRFICMVQGRGDNSEKCITIVKQDSLIFLEMRKSRYING</sequence>
<evidence type="ECO:0000313" key="1">
    <source>
        <dbReference type="EMBL" id="AEP86916.1"/>
    </source>
</evidence>
<dbReference type="Proteomes" id="UP000002651">
    <property type="component" value="Chromosome"/>
</dbReference>
<accession>G4NPY8</accession>
<reference evidence="1 2" key="1">
    <citation type="journal article" date="2012" name="J. Bacteriol.">
        <title>Whole-genome sequences of Bacillus subtilis and close relatives.</title>
        <authorList>
            <person name="Earl A.M."/>
            <person name="Eppinger M."/>
            <person name="Fricke W.F."/>
            <person name="Rosovitz M.J."/>
            <person name="Rasko D.A."/>
            <person name="Daugherty S."/>
            <person name="Losick R."/>
            <person name="Kolter R."/>
            <person name="Ravel J."/>
        </authorList>
    </citation>
    <scope>NUCLEOTIDE SEQUENCE [LARGE SCALE GENOMIC DNA]</scope>
    <source>
        <strain evidence="2">DSM 15029 / JCM 12233 / NBRC 101239 / NRRL B-23049 / TU-B-10</strain>
    </source>
</reference>
<dbReference type="HOGENOM" id="CLU_3164815_0_0_9"/>
<proteinExistence type="predicted"/>
<dbReference type="AlphaFoldDB" id="G4NPY8"/>
<organism evidence="1 2">
    <name type="scientific">Bacillus spizizenii (strain DSM 15029 / JCM 12233 / NBRC 101239 / NRRL B-23049 / TU-B-10)</name>
    <name type="common">Bacillus subtilis subsp. spizizenii</name>
    <dbReference type="NCBI Taxonomy" id="1052585"/>
    <lineage>
        <taxon>Bacteria</taxon>
        <taxon>Bacillati</taxon>
        <taxon>Bacillota</taxon>
        <taxon>Bacilli</taxon>
        <taxon>Bacillales</taxon>
        <taxon>Bacillaceae</taxon>
        <taxon>Bacillus</taxon>
    </lineage>
</organism>
<dbReference type="EMBL" id="CP002905">
    <property type="protein sequence ID" value="AEP86916.1"/>
    <property type="molecule type" value="Genomic_DNA"/>
</dbReference>
<keyword evidence="2" id="KW-1185">Reference proteome</keyword>
<protein>
    <submittedName>
        <fullName evidence="1">Uncharacterized protein</fullName>
    </submittedName>
</protein>
<evidence type="ECO:0000313" key="2">
    <source>
        <dbReference type="Proteomes" id="UP000002651"/>
    </source>
</evidence>
<name>G4NPY8_BACS4</name>